<dbReference type="Pfam" id="PF07044">
    <property type="entry name" value="DUF1329"/>
    <property type="match status" value="1"/>
</dbReference>
<keyword evidence="1" id="KW-0732">Signal</keyword>
<dbReference type="InterPro" id="IPR010752">
    <property type="entry name" value="DUF1329"/>
</dbReference>
<feature type="chain" id="PRO_5026878906" evidence="1">
    <location>
        <begin position="28"/>
        <end position="455"/>
    </location>
</feature>
<comment type="caution">
    <text evidence="2">The sequence shown here is derived from an EMBL/GenBank/DDBJ whole genome shotgun (WGS) entry which is preliminary data.</text>
</comment>
<evidence type="ECO:0000256" key="1">
    <source>
        <dbReference type="SAM" id="SignalP"/>
    </source>
</evidence>
<dbReference type="AlphaFoldDB" id="A0A6L8MG33"/>
<sequence length="455" mass="50074">MQQSHLKHALTAIGTLAALAASLSASGATPEEAAKLKTELTPFGAEKAGNKDGSIPAWTGGYTTAIAGDKAGGRRGDPFKDEKPLFVVTGKNADQYAALLTDGTKAMLKKYPDYRLDVYPTHRTAAAPQWVYDNTFKNATRAKLGAGDVVSGAYGGIPFPIPKSGVEVMWNHQLRWRGTSWQIPLTQYQLTADGKAVLTTSGVADAQSPYYFPEGTPEQFAKSNEFWLLRLINSGPPIRAGEAIVGRTNLDPSKDQAWVYLTGQRRVRKLPNPCCDTPTPATAGVMSFDELYTWTGRTDRFDWKLVGKQEMLIPYNGNKLLQPKTDAEVLGKAYLNPDHVRWERHRVWVVEATLRAGQRHQAPKSRYYCDEDTWSCVLGDRWDANGQLWKTLWSQTFVAPDLPGTVIGAFGFTDLISGSAFAGDLYTSRPAQYPLKPRYQDSIFTPDAMAGEGAR</sequence>
<dbReference type="Gene3D" id="2.50.20.10">
    <property type="entry name" value="Lipoprotein localisation LolA/LolB/LppX"/>
    <property type="match status" value="1"/>
</dbReference>
<proteinExistence type="predicted"/>
<evidence type="ECO:0000313" key="3">
    <source>
        <dbReference type="Proteomes" id="UP000474565"/>
    </source>
</evidence>
<reference evidence="2 3" key="1">
    <citation type="submission" date="2019-12" db="EMBL/GenBank/DDBJ databases">
        <title>Novel species isolated from a subtropical stream in China.</title>
        <authorList>
            <person name="Lu H."/>
        </authorList>
    </citation>
    <scope>NUCLEOTIDE SEQUENCE [LARGE SCALE GENOMIC DNA]</scope>
    <source>
        <strain evidence="2 3">FT50W</strain>
    </source>
</reference>
<accession>A0A6L8MG33</accession>
<gene>
    <name evidence="2" type="ORF">GTP44_07760</name>
</gene>
<feature type="signal peptide" evidence="1">
    <location>
        <begin position="1"/>
        <end position="27"/>
    </location>
</feature>
<dbReference type="EMBL" id="WWCP01000006">
    <property type="protein sequence ID" value="MYM81853.1"/>
    <property type="molecule type" value="Genomic_DNA"/>
</dbReference>
<evidence type="ECO:0000313" key="2">
    <source>
        <dbReference type="EMBL" id="MYM81853.1"/>
    </source>
</evidence>
<dbReference type="Proteomes" id="UP000474565">
    <property type="component" value="Unassembled WGS sequence"/>
</dbReference>
<dbReference type="RefSeq" id="WP_161018976.1">
    <property type="nucleotide sequence ID" value="NZ_WWCP01000006.1"/>
</dbReference>
<organism evidence="2 3">
    <name type="scientific">Duganella lactea</name>
    <dbReference type="NCBI Taxonomy" id="2692173"/>
    <lineage>
        <taxon>Bacteria</taxon>
        <taxon>Pseudomonadati</taxon>
        <taxon>Pseudomonadota</taxon>
        <taxon>Betaproteobacteria</taxon>
        <taxon>Burkholderiales</taxon>
        <taxon>Oxalobacteraceae</taxon>
        <taxon>Telluria group</taxon>
        <taxon>Duganella</taxon>
    </lineage>
</organism>
<name>A0A6L8MG33_9BURK</name>
<protein>
    <submittedName>
        <fullName evidence="2">DUF1329 domain-containing protein</fullName>
    </submittedName>
</protein>